<dbReference type="EMBL" id="KJ502657">
    <property type="protein sequence ID" value="AHN84674.1"/>
    <property type="molecule type" value="Genomic_DNA"/>
</dbReference>
<sequence>MGLVNLTDVEVKEFKCHKHVHAASMTAGEYWERKGVDAPLPKETEGYLVIYSLGKEDEYVSWSPSKAFEEGYTEV</sequence>
<reference evidence="1 2" key="1">
    <citation type="submission" date="2014-02" db="EMBL/GenBank/DDBJ databases">
        <title>The complete genome of the phage of Vibrio sp. which is highly homologous to Vibro cyclitrophicus was sequenced and analyzed.</title>
        <authorList>
            <person name="Li Z."/>
            <person name="Xu Y."/>
            <person name="Zhang J."/>
        </authorList>
    </citation>
    <scope>NUCLEOTIDE SEQUENCE [LARGE SCALE GENOMIC DNA]</scope>
    <source>
        <strain evidence="1">Phi-Vc1</strain>
    </source>
</reference>
<gene>
    <name evidence="1" type="ORF">PV_023</name>
</gene>
<accession>X2L0C8</accession>
<evidence type="ECO:0000313" key="2">
    <source>
        <dbReference type="Proteomes" id="UP000019741"/>
    </source>
</evidence>
<proteinExistence type="predicted"/>
<keyword evidence="2" id="KW-1185">Reference proteome</keyword>
<name>X2L0C8_9CAUD</name>
<organism evidence="1 2">
    <name type="scientific">Vibrio phage Vc1</name>
    <dbReference type="NCBI Taxonomy" id="1480731"/>
    <lineage>
        <taxon>Viruses</taxon>
        <taxon>Duplodnaviria</taxon>
        <taxon>Heunggongvirae</taxon>
        <taxon>Uroviricota</taxon>
        <taxon>Caudoviricetes</taxon>
        <taxon>Drexlerviridae</taxon>
        <taxon>Jhansiroadvirus</taxon>
        <taxon>Jhansiroadvirus gwaliVC1</taxon>
    </lineage>
</organism>
<evidence type="ECO:0000313" key="1">
    <source>
        <dbReference type="EMBL" id="AHN84674.1"/>
    </source>
</evidence>
<dbReference type="Proteomes" id="UP000019741">
    <property type="component" value="Segment"/>
</dbReference>
<protein>
    <submittedName>
        <fullName evidence="1">Uncharacterized protein</fullName>
    </submittedName>
</protein>